<accession>A0A1N6V220</accession>
<dbReference type="GO" id="GO:0006865">
    <property type="term" value="P:amino acid transport"/>
    <property type="evidence" value="ECO:0007669"/>
    <property type="project" value="UniProtKB-KW"/>
</dbReference>
<dbReference type="InterPro" id="IPR052157">
    <property type="entry name" value="BCAA_transport_permease"/>
</dbReference>
<protein>
    <submittedName>
        <fullName evidence="10">Amino acid/amide ABC transporter membrane protein 1, HAAT family</fullName>
    </submittedName>
</protein>
<dbReference type="PANTHER" id="PTHR11795:SF450">
    <property type="entry name" value="ABC TRANSPORTER PERMEASE PROTEIN"/>
    <property type="match status" value="1"/>
</dbReference>
<evidence type="ECO:0000313" key="10">
    <source>
        <dbReference type="EMBL" id="SIQ71915.1"/>
    </source>
</evidence>
<evidence type="ECO:0000256" key="2">
    <source>
        <dbReference type="ARBA" id="ARBA00022448"/>
    </source>
</evidence>
<evidence type="ECO:0000256" key="7">
    <source>
        <dbReference type="ARBA" id="ARBA00023136"/>
    </source>
</evidence>
<comment type="subcellular location">
    <subcellularLocation>
        <location evidence="1">Cell membrane</location>
        <topology evidence="1">Multi-pass membrane protein</topology>
    </subcellularLocation>
</comment>
<evidence type="ECO:0000256" key="6">
    <source>
        <dbReference type="ARBA" id="ARBA00022989"/>
    </source>
</evidence>
<feature type="transmembrane region" description="Helical" evidence="9">
    <location>
        <begin position="292"/>
        <end position="309"/>
    </location>
</feature>
<dbReference type="OrthoDB" id="3537470at2"/>
<keyword evidence="3" id="KW-1003">Cell membrane</keyword>
<feature type="transmembrane region" description="Helical" evidence="9">
    <location>
        <begin position="74"/>
        <end position="98"/>
    </location>
</feature>
<feature type="transmembrane region" description="Helical" evidence="9">
    <location>
        <begin position="253"/>
        <end position="280"/>
    </location>
</feature>
<keyword evidence="4 9" id="KW-0812">Transmembrane</keyword>
<feature type="transmembrane region" description="Helical" evidence="9">
    <location>
        <begin position="110"/>
        <end position="132"/>
    </location>
</feature>
<dbReference type="STRING" id="58117.SAMN05421833_103242"/>
<dbReference type="RefSeq" id="WP_143734114.1">
    <property type="nucleotide sequence ID" value="NZ_CP192071.1"/>
</dbReference>
<evidence type="ECO:0000256" key="8">
    <source>
        <dbReference type="ARBA" id="ARBA00037998"/>
    </source>
</evidence>
<evidence type="ECO:0000256" key="9">
    <source>
        <dbReference type="SAM" id="Phobius"/>
    </source>
</evidence>
<dbReference type="GeneID" id="97494769"/>
<name>A0A1N6V220_9ACTN</name>
<evidence type="ECO:0000256" key="4">
    <source>
        <dbReference type="ARBA" id="ARBA00022692"/>
    </source>
</evidence>
<gene>
    <name evidence="10" type="ORF">SAMN05421833_103242</name>
</gene>
<dbReference type="InterPro" id="IPR001851">
    <property type="entry name" value="ABC_transp_permease"/>
</dbReference>
<keyword evidence="2" id="KW-0813">Transport</keyword>
<dbReference type="GO" id="GO:0022857">
    <property type="term" value="F:transmembrane transporter activity"/>
    <property type="evidence" value="ECO:0007669"/>
    <property type="project" value="InterPro"/>
</dbReference>
<evidence type="ECO:0000256" key="3">
    <source>
        <dbReference type="ARBA" id="ARBA00022475"/>
    </source>
</evidence>
<dbReference type="EMBL" id="FTNI01000003">
    <property type="protein sequence ID" value="SIQ71915.1"/>
    <property type="molecule type" value="Genomic_DNA"/>
</dbReference>
<evidence type="ECO:0000256" key="5">
    <source>
        <dbReference type="ARBA" id="ARBA00022970"/>
    </source>
</evidence>
<feature type="transmembrane region" description="Helical" evidence="9">
    <location>
        <begin position="213"/>
        <end position="233"/>
    </location>
</feature>
<dbReference type="Proteomes" id="UP000186096">
    <property type="component" value="Unassembled WGS sequence"/>
</dbReference>
<dbReference type="AlphaFoldDB" id="A0A1N6V220"/>
<evidence type="ECO:0000256" key="1">
    <source>
        <dbReference type="ARBA" id="ARBA00004651"/>
    </source>
</evidence>
<organism evidence="10 11">
    <name type="scientific">Microbispora rosea</name>
    <dbReference type="NCBI Taxonomy" id="58117"/>
    <lineage>
        <taxon>Bacteria</taxon>
        <taxon>Bacillati</taxon>
        <taxon>Actinomycetota</taxon>
        <taxon>Actinomycetes</taxon>
        <taxon>Streptosporangiales</taxon>
        <taxon>Streptosporangiaceae</taxon>
        <taxon>Microbispora</taxon>
    </lineage>
</organism>
<dbReference type="PANTHER" id="PTHR11795">
    <property type="entry name" value="BRANCHED-CHAIN AMINO ACID TRANSPORT SYSTEM PERMEASE PROTEIN LIVH"/>
    <property type="match status" value="1"/>
</dbReference>
<dbReference type="Pfam" id="PF02653">
    <property type="entry name" value="BPD_transp_2"/>
    <property type="match status" value="1"/>
</dbReference>
<sequence length="318" mass="31207">MSGGVALQAILSGLALGAAYGLIAMGFTLVYRLTRVIAFAHGDLVVGGVFVGVLAVLGTTPVAAAPGLARSAGLAVLVVAAGAALSAGVYFIAVRPFLPGAGHRSTGGDVLGWVAGGLAAGLLIREVLGLVLTQDAYAVPDPLRLGRLTPSGVLQLPGGGTVAVRTLGVIGIGLAVGILVERLLVLTPVGTAMTAVSDDPTAAALLGLPVRRLVLVAFVVAGALAGLAGLLIAPDRSLGVDDGVVLGLKAMAAALLGGLGSVRGALAGGLALGVIESLIVASDVLGPRFADVAPLAILLIVLALGRQGLRSPLREDPE</sequence>
<keyword evidence="11" id="KW-1185">Reference proteome</keyword>
<comment type="similarity">
    <text evidence="8">Belongs to the binding-protein-dependent transport system permease family. LivHM subfamily.</text>
</comment>
<proteinExistence type="inferred from homology"/>
<feature type="transmembrane region" description="Helical" evidence="9">
    <location>
        <begin position="152"/>
        <end position="180"/>
    </location>
</feature>
<feature type="transmembrane region" description="Helical" evidence="9">
    <location>
        <begin position="44"/>
        <end position="68"/>
    </location>
</feature>
<feature type="transmembrane region" description="Helical" evidence="9">
    <location>
        <begin position="6"/>
        <end position="32"/>
    </location>
</feature>
<keyword evidence="5" id="KW-0029">Amino-acid transport</keyword>
<evidence type="ECO:0000313" key="11">
    <source>
        <dbReference type="Proteomes" id="UP000186096"/>
    </source>
</evidence>
<reference evidence="11" key="1">
    <citation type="submission" date="2017-01" db="EMBL/GenBank/DDBJ databases">
        <authorList>
            <person name="Varghese N."/>
            <person name="Submissions S."/>
        </authorList>
    </citation>
    <scope>NUCLEOTIDE SEQUENCE [LARGE SCALE GENOMIC DNA]</scope>
    <source>
        <strain evidence="11">ATCC 12950</strain>
    </source>
</reference>
<dbReference type="GO" id="GO:0005886">
    <property type="term" value="C:plasma membrane"/>
    <property type="evidence" value="ECO:0007669"/>
    <property type="project" value="UniProtKB-SubCell"/>
</dbReference>
<keyword evidence="6 9" id="KW-1133">Transmembrane helix</keyword>
<keyword evidence="7 9" id="KW-0472">Membrane</keyword>